<evidence type="ECO:0000259" key="7">
    <source>
        <dbReference type="PROSITE" id="PS50157"/>
    </source>
</evidence>
<evidence type="ECO:0000256" key="3">
    <source>
        <dbReference type="ARBA" id="ARBA00022771"/>
    </source>
</evidence>
<evidence type="ECO:0000256" key="5">
    <source>
        <dbReference type="PROSITE-ProRule" id="PRU00042"/>
    </source>
</evidence>
<dbReference type="OrthoDB" id="6077919at2759"/>
<organism evidence="8 9">
    <name type="scientific">Cudoniella acicularis</name>
    <dbReference type="NCBI Taxonomy" id="354080"/>
    <lineage>
        <taxon>Eukaryota</taxon>
        <taxon>Fungi</taxon>
        <taxon>Dikarya</taxon>
        <taxon>Ascomycota</taxon>
        <taxon>Pezizomycotina</taxon>
        <taxon>Leotiomycetes</taxon>
        <taxon>Helotiales</taxon>
        <taxon>Tricladiaceae</taxon>
        <taxon>Cudoniella</taxon>
    </lineage>
</organism>
<keyword evidence="3 5" id="KW-0863">Zinc-finger</keyword>
<gene>
    <name evidence="8" type="ORF">G7Y89_g14333</name>
</gene>
<evidence type="ECO:0000256" key="1">
    <source>
        <dbReference type="ARBA" id="ARBA00022723"/>
    </source>
</evidence>
<dbReference type="InterPro" id="IPR036236">
    <property type="entry name" value="Znf_C2H2_sf"/>
</dbReference>
<accession>A0A8H4VU63</accession>
<dbReference type="GO" id="GO:0008270">
    <property type="term" value="F:zinc ion binding"/>
    <property type="evidence" value="ECO:0007669"/>
    <property type="project" value="UniProtKB-KW"/>
</dbReference>
<evidence type="ECO:0000256" key="4">
    <source>
        <dbReference type="ARBA" id="ARBA00022833"/>
    </source>
</evidence>
<evidence type="ECO:0000313" key="9">
    <source>
        <dbReference type="Proteomes" id="UP000566819"/>
    </source>
</evidence>
<feature type="domain" description="C2H2-type" evidence="7">
    <location>
        <begin position="369"/>
        <end position="397"/>
    </location>
</feature>
<keyword evidence="9" id="KW-1185">Reference proteome</keyword>
<keyword evidence="4" id="KW-0862">Zinc</keyword>
<dbReference type="InterPro" id="IPR013087">
    <property type="entry name" value="Znf_C2H2_type"/>
</dbReference>
<dbReference type="GO" id="GO:0005634">
    <property type="term" value="C:nucleus"/>
    <property type="evidence" value="ECO:0007669"/>
    <property type="project" value="TreeGrafter"/>
</dbReference>
<dbReference type="GO" id="GO:0000977">
    <property type="term" value="F:RNA polymerase II transcription regulatory region sequence-specific DNA binding"/>
    <property type="evidence" value="ECO:0007669"/>
    <property type="project" value="TreeGrafter"/>
</dbReference>
<reference evidence="8 9" key="1">
    <citation type="submission" date="2020-03" db="EMBL/GenBank/DDBJ databases">
        <title>Draft Genome Sequence of Cudoniella acicularis.</title>
        <authorList>
            <person name="Buettner E."/>
            <person name="Kellner H."/>
        </authorList>
    </citation>
    <scope>NUCLEOTIDE SEQUENCE [LARGE SCALE GENOMIC DNA]</scope>
    <source>
        <strain evidence="8 9">DSM 108380</strain>
    </source>
</reference>
<feature type="domain" description="C2H2-type" evidence="7">
    <location>
        <begin position="180"/>
        <end position="203"/>
    </location>
</feature>
<dbReference type="Gene3D" id="3.30.160.60">
    <property type="entry name" value="Classic Zinc Finger"/>
    <property type="match status" value="3"/>
</dbReference>
<keyword evidence="2" id="KW-0677">Repeat</keyword>
<dbReference type="Proteomes" id="UP000566819">
    <property type="component" value="Unassembled WGS sequence"/>
</dbReference>
<evidence type="ECO:0000256" key="2">
    <source>
        <dbReference type="ARBA" id="ARBA00022737"/>
    </source>
</evidence>
<evidence type="ECO:0000313" key="8">
    <source>
        <dbReference type="EMBL" id="KAF4622693.1"/>
    </source>
</evidence>
<proteinExistence type="predicted"/>
<keyword evidence="1" id="KW-0479">Metal-binding</keyword>
<dbReference type="PROSITE" id="PS50157">
    <property type="entry name" value="ZINC_FINGER_C2H2_2"/>
    <property type="match status" value="2"/>
</dbReference>
<evidence type="ECO:0000256" key="6">
    <source>
        <dbReference type="SAM" id="MobiDB-lite"/>
    </source>
</evidence>
<feature type="region of interest" description="Disordered" evidence="6">
    <location>
        <begin position="1"/>
        <end position="45"/>
    </location>
</feature>
<sequence>MVRLRSGKLLPELNKGVESPNINQPSTASPNKTPANMPAKAPKGPPCCQKCNITFSVKKELRRHRESVHQPPIQCPSCELTFVGKTAHRKHKWEAHPPSVRCPECDLLFVKSTYRQHRMDAHPSSTHCVECALSFPGMNEYLEHRREAHPSPYHCVECALTFPGMNEQLEHKRQAHQPIYRCSKCNITFPDKKARRKHKRKLHPPVPRCFKCNLIFPDKKASREHKRKVHPPVLRCFNCDLKFSDKVVRREHKRQMHPQCKYCMVRLVGQEGLKSHQQITGHVYCLECDIPFQTMKEHTFHVRNLQHVVQYHCCDCDREYPSQEALDYHCCDCDGTYRSQELLSKHFKSTSHILNAALPKPLDNNPLPHTCGNCNEGFRTAKRLKKHMLSKHKPPRNIPCPVGGKCIKKFATPSALLNHLESGSCRSGMTRAKMTELVFAHDQNRYITSIDAASSPIQESTKYDKNLNFDKIANFSSVQIPNFTNPITRALENLVIDESSPPPAIVDDDDTASEWSVVGGVLLTPTTSEGSGDWSLVHGVPLTPDADGTFSQWSFMSGPLIATPGPPSNISGSNINFSTAIAGLVPPNDLRCPLCPPTREAFKSVTAFKSHVSSAAHAPKIFHCPLSLMPNVKLEDLLKRRSFKTLGGLTQHLEMGGCEGGIELYKKAMKFVEEQLECLGISGVRLLIE</sequence>
<dbReference type="SMART" id="SM00355">
    <property type="entry name" value="ZnF_C2H2"/>
    <property type="match status" value="13"/>
</dbReference>
<protein>
    <recommendedName>
        <fullName evidence="7">C2H2-type domain-containing protein</fullName>
    </recommendedName>
</protein>
<dbReference type="GO" id="GO:0000981">
    <property type="term" value="F:DNA-binding transcription factor activity, RNA polymerase II-specific"/>
    <property type="evidence" value="ECO:0007669"/>
    <property type="project" value="TreeGrafter"/>
</dbReference>
<dbReference type="AlphaFoldDB" id="A0A8H4VU63"/>
<dbReference type="PANTHER" id="PTHR24379:SF127">
    <property type="entry name" value="BLOODY FINGERS-RELATED"/>
    <property type="match status" value="1"/>
</dbReference>
<comment type="caution">
    <text evidence="8">The sequence shown here is derived from an EMBL/GenBank/DDBJ whole genome shotgun (WGS) entry which is preliminary data.</text>
</comment>
<dbReference type="PANTHER" id="PTHR24379">
    <property type="entry name" value="KRAB AND ZINC FINGER DOMAIN-CONTAINING"/>
    <property type="match status" value="1"/>
</dbReference>
<feature type="compositionally biased region" description="Polar residues" evidence="6">
    <location>
        <begin position="20"/>
        <end position="34"/>
    </location>
</feature>
<dbReference type="EMBL" id="JAAMPI010001863">
    <property type="protein sequence ID" value="KAF4622693.1"/>
    <property type="molecule type" value="Genomic_DNA"/>
</dbReference>
<dbReference type="SUPFAM" id="SSF57667">
    <property type="entry name" value="beta-beta-alpha zinc fingers"/>
    <property type="match status" value="1"/>
</dbReference>
<name>A0A8H4VU63_9HELO</name>
<dbReference type="PROSITE" id="PS00028">
    <property type="entry name" value="ZINC_FINGER_C2H2_1"/>
    <property type="match status" value="8"/>
</dbReference>